<dbReference type="RefSeq" id="WP_015203199.1">
    <property type="nucleotide sequence ID" value="NC_019753.1"/>
</dbReference>
<reference evidence="3 4" key="1">
    <citation type="submission" date="2012-06" db="EMBL/GenBank/DDBJ databases">
        <title>Finished chromosome of genome of Crinalium epipsammum PCC 9333.</title>
        <authorList>
            <consortium name="US DOE Joint Genome Institute"/>
            <person name="Gugger M."/>
            <person name="Coursin T."/>
            <person name="Rippka R."/>
            <person name="Tandeau De Marsac N."/>
            <person name="Huntemann M."/>
            <person name="Wei C.-L."/>
            <person name="Han J."/>
            <person name="Detter J.C."/>
            <person name="Han C."/>
            <person name="Tapia R."/>
            <person name="Davenport K."/>
            <person name="Daligault H."/>
            <person name="Erkkila T."/>
            <person name="Gu W."/>
            <person name="Munk A.C.C."/>
            <person name="Teshima H."/>
            <person name="Xu Y."/>
            <person name="Chain P."/>
            <person name="Chen A."/>
            <person name="Krypides N."/>
            <person name="Mavromatis K."/>
            <person name="Markowitz V."/>
            <person name="Szeto E."/>
            <person name="Ivanova N."/>
            <person name="Mikhailova N."/>
            <person name="Ovchinnikova G."/>
            <person name="Pagani I."/>
            <person name="Pati A."/>
            <person name="Goodwin L."/>
            <person name="Peters L."/>
            <person name="Pitluck S."/>
            <person name="Woyke T."/>
            <person name="Kerfeld C."/>
        </authorList>
    </citation>
    <scope>NUCLEOTIDE SEQUENCE [LARGE SCALE GENOMIC DNA]</scope>
    <source>
        <strain evidence="3 4">PCC 9333</strain>
    </source>
</reference>
<dbReference type="Pfam" id="PF23571">
    <property type="entry name" value="GH3_M"/>
    <property type="match status" value="1"/>
</dbReference>
<dbReference type="InterPro" id="IPR055378">
    <property type="entry name" value="GH3_C"/>
</dbReference>
<evidence type="ECO:0000259" key="2">
    <source>
        <dbReference type="Pfam" id="PF23572"/>
    </source>
</evidence>
<organism evidence="3 4">
    <name type="scientific">Crinalium epipsammum PCC 9333</name>
    <dbReference type="NCBI Taxonomy" id="1173022"/>
    <lineage>
        <taxon>Bacteria</taxon>
        <taxon>Bacillati</taxon>
        <taxon>Cyanobacteriota</taxon>
        <taxon>Cyanophyceae</taxon>
        <taxon>Gomontiellales</taxon>
        <taxon>Gomontiellaceae</taxon>
        <taxon>Crinalium</taxon>
    </lineage>
</organism>
<sequence>MLRLIIKLFAHIIATVSDNFYQALANPQSVQKLVQKEIIQLLVKSEYGNYLGIQSINDWEHIPIVEYEDIHKWIKSGVANKMLTPEPIIFYEKTSGSGSAAKLIPYTKSLRKSFSQMFCVWAHDLIVNGANFSTGKVYFCISPKLGDASAIQSGVKVGLEDDSEYLDGWLRWFLSPFLVSPPGINRIRDPNEFKEKLVNTLLVEENLEIISIWNPSFFKVHLDYIQANQQRLAAQLKNKISTERYQLLLEDKINWSKLWSKLKLISCWDSANAKEQANYLRSLFPNVMVQGKGLLATEAPMTIPLIKAQGFVPVLNEVFFEFEQQGNIYHLHELEKGKSYSLIISQKGGLYRYRIGDRIRVTHYYLKTPCLEFIGRTETTSDLVGEKLHEDFVQDVLNQLPLEGTFFQSLVPVRIPKDHYLLLLDHANLPAQIIAQLLDQELMRSHHYQQARLLGQLSPPQVLISAQIPEIITNYRMRQGIKWGDIKHQVLVTTPIDQELLNLLNYA</sequence>
<proteinExistence type="predicted"/>
<dbReference type="GO" id="GO:0016881">
    <property type="term" value="F:acid-amino acid ligase activity"/>
    <property type="evidence" value="ECO:0007669"/>
    <property type="project" value="TreeGrafter"/>
</dbReference>
<dbReference type="InterPro" id="IPR004993">
    <property type="entry name" value="GH3"/>
</dbReference>
<dbReference type="eggNOG" id="COG0318">
    <property type="taxonomic scope" value="Bacteria"/>
</dbReference>
<dbReference type="Proteomes" id="UP000010472">
    <property type="component" value="Chromosome"/>
</dbReference>
<name>K9W103_9CYAN</name>
<evidence type="ECO:0000313" key="4">
    <source>
        <dbReference type="Proteomes" id="UP000010472"/>
    </source>
</evidence>
<dbReference type="PANTHER" id="PTHR31901">
    <property type="entry name" value="GH3 DOMAIN-CONTAINING PROTEIN"/>
    <property type="match status" value="1"/>
</dbReference>
<dbReference type="PANTHER" id="PTHR31901:SF9">
    <property type="entry name" value="GH3 DOMAIN-CONTAINING PROTEIN"/>
    <property type="match status" value="1"/>
</dbReference>
<feature type="domain" description="GH3 middle" evidence="1">
    <location>
        <begin position="313"/>
        <end position="376"/>
    </location>
</feature>
<feature type="domain" description="GH3 C-terminal" evidence="2">
    <location>
        <begin position="402"/>
        <end position="494"/>
    </location>
</feature>
<dbReference type="STRING" id="1173022.Cri9333_2213"/>
<keyword evidence="4" id="KW-1185">Reference proteome</keyword>
<dbReference type="PATRIC" id="fig|1173022.3.peg.2394"/>
<dbReference type="HOGENOM" id="CLU_016249_3_1_3"/>
<dbReference type="Pfam" id="PF23572">
    <property type="entry name" value="GH3_C"/>
    <property type="match status" value="1"/>
</dbReference>
<accession>K9W103</accession>
<dbReference type="AlphaFoldDB" id="K9W103"/>
<gene>
    <name evidence="3" type="ORF">Cri9333_2213</name>
</gene>
<dbReference type="Pfam" id="PF03321">
    <property type="entry name" value="GH3"/>
    <property type="match status" value="1"/>
</dbReference>
<dbReference type="EMBL" id="CP003620">
    <property type="protein sequence ID" value="AFZ13085.1"/>
    <property type="molecule type" value="Genomic_DNA"/>
</dbReference>
<evidence type="ECO:0000313" key="3">
    <source>
        <dbReference type="EMBL" id="AFZ13085.1"/>
    </source>
</evidence>
<dbReference type="GO" id="GO:0005737">
    <property type="term" value="C:cytoplasm"/>
    <property type="evidence" value="ECO:0007669"/>
    <property type="project" value="TreeGrafter"/>
</dbReference>
<dbReference type="InterPro" id="IPR055377">
    <property type="entry name" value="GH3_M"/>
</dbReference>
<protein>
    <submittedName>
        <fullName evidence="3">GH3 auxin-responsive promoter</fullName>
    </submittedName>
</protein>
<dbReference type="KEGG" id="cep:Cri9333_2213"/>
<evidence type="ECO:0000259" key="1">
    <source>
        <dbReference type="Pfam" id="PF23571"/>
    </source>
</evidence>